<organism evidence="3 4">
    <name type="scientific">Ulvibacterium marinum</name>
    <dbReference type="NCBI Taxonomy" id="2419782"/>
    <lineage>
        <taxon>Bacteria</taxon>
        <taxon>Pseudomonadati</taxon>
        <taxon>Bacteroidota</taxon>
        <taxon>Flavobacteriia</taxon>
        <taxon>Flavobacteriales</taxon>
        <taxon>Flavobacteriaceae</taxon>
        <taxon>Ulvibacterium</taxon>
    </lineage>
</organism>
<dbReference type="Proteomes" id="UP000276603">
    <property type="component" value="Unassembled WGS sequence"/>
</dbReference>
<dbReference type="EMBL" id="RBCJ01000002">
    <property type="protein sequence ID" value="RKN81844.1"/>
    <property type="molecule type" value="Genomic_DNA"/>
</dbReference>
<accession>A0A3B0CAZ4</accession>
<evidence type="ECO:0000313" key="4">
    <source>
        <dbReference type="Proteomes" id="UP000276603"/>
    </source>
</evidence>
<proteinExistence type="predicted"/>
<gene>
    <name evidence="3" type="primary">yaiO</name>
    <name evidence="3" type="ORF">D7Z94_09050</name>
</gene>
<reference evidence="3 4" key="1">
    <citation type="submission" date="2018-10" db="EMBL/GenBank/DDBJ databases">
        <title>Ulvibacterium marinum gen. nov., sp. nov., a novel marine bacterium of the family Flavobacteriaceae, isolated from a culture of the green alga Ulva prolifera.</title>
        <authorList>
            <person name="Zhang Z."/>
        </authorList>
    </citation>
    <scope>NUCLEOTIDE SEQUENCE [LARGE SCALE GENOMIC DNA]</scope>
    <source>
        <strain evidence="3 4">CCMM003</strain>
    </source>
</reference>
<keyword evidence="4" id="KW-1185">Reference proteome</keyword>
<evidence type="ECO:0000259" key="2">
    <source>
        <dbReference type="Pfam" id="PF19413"/>
    </source>
</evidence>
<feature type="repeat" description="TPR" evidence="1">
    <location>
        <begin position="55"/>
        <end position="88"/>
    </location>
</feature>
<comment type="caution">
    <text evidence="3">The sequence shown here is derived from an EMBL/GenBank/DDBJ whole genome shotgun (WGS) entry which is preliminary data.</text>
</comment>
<sequence>MLICLYGLACWGQDLAYNGNPDTSFFTARDLAFEGNRPVARDTLRSILTKYPDYVDVRNLLAKTYSWDKKYDEARKEFNKITSVEPKNKEVWVAAIKNELYAEQHYIALGLANKALNHLPSDSDLQSLREQALKGLSEFGIPVESKETETLAETSEEKTLKNSIGISNAFEIFDIAYEPMMYTSLEYQRETKAGKIIPRLNYGNRFEIQGLQYELDFYPKFSKKFYGYLNYGISKSAIFPNHRVGAEVFANWPKNMEISMGMRYLDFDALKANIITACVAIYQGDYYFSIRPYFLPNINKSVGFSGNLLARRYLKDGSNYLGINIGMGYSPELRQLLDGDELLAETVLYIESQQAILEYQFSGKKNPNLYRANLGLGRQELIFESGRFFWVVSAGITYQVKF</sequence>
<protein>
    <submittedName>
        <fullName evidence="3">YaiO family outer membrane beta-barrel protein</fullName>
    </submittedName>
</protein>
<feature type="domain" description="YaiO beta-barrel" evidence="2">
    <location>
        <begin position="161"/>
        <end position="332"/>
    </location>
</feature>
<dbReference type="Pfam" id="PF14559">
    <property type="entry name" value="TPR_19"/>
    <property type="match status" value="1"/>
</dbReference>
<dbReference type="AlphaFoldDB" id="A0A3B0CAZ4"/>
<dbReference type="Gene3D" id="1.25.40.10">
    <property type="entry name" value="Tetratricopeptide repeat domain"/>
    <property type="match status" value="1"/>
</dbReference>
<dbReference type="PROSITE" id="PS50005">
    <property type="entry name" value="TPR"/>
    <property type="match status" value="1"/>
</dbReference>
<dbReference type="Pfam" id="PF19413">
    <property type="entry name" value="YaiO"/>
    <property type="match status" value="1"/>
</dbReference>
<dbReference type="InterPro" id="IPR011990">
    <property type="entry name" value="TPR-like_helical_dom_sf"/>
</dbReference>
<dbReference type="InterPro" id="IPR030887">
    <property type="entry name" value="Beta-barrel_YaiO"/>
</dbReference>
<dbReference type="NCBIfam" id="TIGR04390">
    <property type="entry name" value="OMP_YaiO_dom"/>
    <property type="match status" value="1"/>
</dbReference>
<evidence type="ECO:0000256" key="1">
    <source>
        <dbReference type="PROSITE-ProRule" id="PRU00339"/>
    </source>
</evidence>
<name>A0A3B0CAZ4_9FLAO</name>
<keyword evidence="1" id="KW-0802">TPR repeat</keyword>
<dbReference type="OrthoDB" id="742239at2"/>
<dbReference type="SUPFAM" id="SSF48452">
    <property type="entry name" value="TPR-like"/>
    <property type="match status" value="1"/>
</dbReference>
<dbReference type="InterPro" id="IPR019734">
    <property type="entry name" value="TPR_rpt"/>
</dbReference>
<evidence type="ECO:0000313" key="3">
    <source>
        <dbReference type="EMBL" id="RKN81844.1"/>
    </source>
</evidence>